<evidence type="ECO:0000313" key="2">
    <source>
        <dbReference type="EMBL" id="KAH9415407.1"/>
    </source>
</evidence>
<feature type="signal peptide" evidence="1">
    <location>
        <begin position="1"/>
        <end position="19"/>
    </location>
</feature>
<evidence type="ECO:0008006" key="4">
    <source>
        <dbReference type="Google" id="ProtNLM"/>
    </source>
</evidence>
<keyword evidence="1" id="KW-0732">Signal</keyword>
<gene>
    <name evidence="2" type="ORF">DERP_012705</name>
</gene>
<proteinExistence type="predicted"/>
<dbReference type="EMBL" id="NJHN03000098">
    <property type="protein sequence ID" value="KAH9415407.1"/>
    <property type="molecule type" value="Genomic_DNA"/>
</dbReference>
<accession>A0ABQ8IYW4</accession>
<sequence length="115" mass="12696">MIMMMRESLKIALLGAAAAADAVAKNGNMKQTTKSNTELERVLPAFVPGAGRIDVHFLLVGSKSRHAISGNRVPAMDCTIWFMYFLPSFPHLFSTISSLHLRIRRTAQHISAKQT</sequence>
<evidence type="ECO:0000256" key="1">
    <source>
        <dbReference type="SAM" id="SignalP"/>
    </source>
</evidence>
<protein>
    <recommendedName>
        <fullName evidence="4">Secreted protein</fullName>
    </recommendedName>
</protein>
<comment type="caution">
    <text evidence="2">The sequence shown here is derived from an EMBL/GenBank/DDBJ whole genome shotgun (WGS) entry which is preliminary data.</text>
</comment>
<reference evidence="2 3" key="1">
    <citation type="journal article" date="2018" name="J. Allergy Clin. Immunol.">
        <title>High-quality assembly of Dermatophagoides pteronyssinus genome and transcriptome reveals a wide range of novel allergens.</title>
        <authorList>
            <person name="Liu X.Y."/>
            <person name="Yang K.Y."/>
            <person name="Wang M.Q."/>
            <person name="Kwok J.S."/>
            <person name="Zeng X."/>
            <person name="Yang Z."/>
            <person name="Xiao X.J."/>
            <person name="Lau C.P."/>
            <person name="Li Y."/>
            <person name="Huang Z.M."/>
            <person name="Ba J.G."/>
            <person name="Yim A.K."/>
            <person name="Ouyang C.Y."/>
            <person name="Ngai S.M."/>
            <person name="Chan T.F."/>
            <person name="Leung E.L."/>
            <person name="Liu L."/>
            <person name="Liu Z.G."/>
            <person name="Tsui S.K."/>
        </authorList>
    </citation>
    <scope>NUCLEOTIDE SEQUENCE [LARGE SCALE GENOMIC DNA]</scope>
    <source>
        <strain evidence="2">Derp</strain>
    </source>
</reference>
<organism evidence="2 3">
    <name type="scientific">Dermatophagoides pteronyssinus</name>
    <name type="common">European house dust mite</name>
    <dbReference type="NCBI Taxonomy" id="6956"/>
    <lineage>
        <taxon>Eukaryota</taxon>
        <taxon>Metazoa</taxon>
        <taxon>Ecdysozoa</taxon>
        <taxon>Arthropoda</taxon>
        <taxon>Chelicerata</taxon>
        <taxon>Arachnida</taxon>
        <taxon>Acari</taxon>
        <taxon>Acariformes</taxon>
        <taxon>Sarcoptiformes</taxon>
        <taxon>Astigmata</taxon>
        <taxon>Psoroptidia</taxon>
        <taxon>Analgoidea</taxon>
        <taxon>Pyroglyphidae</taxon>
        <taxon>Dermatophagoidinae</taxon>
        <taxon>Dermatophagoides</taxon>
    </lineage>
</organism>
<dbReference type="Proteomes" id="UP000887458">
    <property type="component" value="Unassembled WGS sequence"/>
</dbReference>
<keyword evidence="3" id="KW-1185">Reference proteome</keyword>
<name>A0ABQ8IYW4_DERPT</name>
<feature type="chain" id="PRO_5045356477" description="Secreted protein" evidence="1">
    <location>
        <begin position="20"/>
        <end position="115"/>
    </location>
</feature>
<evidence type="ECO:0000313" key="3">
    <source>
        <dbReference type="Proteomes" id="UP000887458"/>
    </source>
</evidence>
<reference evidence="2 3" key="2">
    <citation type="journal article" date="2022" name="Mol. Biol. Evol.">
        <title>Comparative Genomics Reveals Insights into the Divergent Evolution of Astigmatic Mites and Household Pest Adaptations.</title>
        <authorList>
            <person name="Xiong Q."/>
            <person name="Wan A.T."/>
            <person name="Liu X."/>
            <person name="Fung C.S."/>
            <person name="Xiao X."/>
            <person name="Malainual N."/>
            <person name="Hou J."/>
            <person name="Wang L."/>
            <person name="Wang M."/>
            <person name="Yang K.Y."/>
            <person name="Cui Y."/>
            <person name="Leung E.L."/>
            <person name="Nong W."/>
            <person name="Shin S.K."/>
            <person name="Au S.W."/>
            <person name="Jeong K.Y."/>
            <person name="Chew F.T."/>
            <person name="Hui J.H."/>
            <person name="Leung T.F."/>
            <person name="Tungtrongchitr A."/>
            <person name="Zhong N."/>
            <person name="Liu Z."/>
            <person name="Tsui S.K."/>
        </authorList>
    </citation>
    <scope>NUCLEOTIDE SEQUENCE [LARGE SCALE GENOMIC DNA]</scope>
    <source>
        <strain evidence="2">Derp</strain>
    </source>
</reference>